<dbReference type="RefSeq" id="WP_267538023.1">
    <property type="nucleotide sequence ID" value="NZ_JAPNKA010000001.1"/>
</dbReference>
<sequence>MMRRGSCFTWLLVGCLCALVAAPAHAFDDATADRVLLFARQQQTRTTTEITSPTRSPTATTGATSGPWKLEENDDLIGWTQGFYPGLLWFMYEQSGRDPFWRSKAEPWTTALDNQKSNPDVSRLTHDLGFKFMTSYGNAYRVTGNDTFRQTLVTAANSLSRRFRPPGIIDCCDWVETPPWRNSMVTDTMMDLELLFWAARNGGSATLQQQALSHALRTMTDMVRTDGGTIHVVDYDESGRFLRNRTYQGFSATSTWARGQAWAIYGFTMAYRYTRDVRMLATAQRTADYYLDRLPADFIPNWDFDPAAPRQKDSSAAAIVASALLELSTFVSDPAVAQRYRNAALATLDTLSSPAYLAQGTASPGILLHGVGFHPNQQKPSGSDVDRSLIYADYYFIEAVLRFKRQSPGGWFATLGFPESVHPLGTGNTGVVDVEFDVTPFSNSVDGVVGYADSSTTITGYGDLAMTVRMNPDGFFDVRNGGAFAARVSLPYQANTTYHVRMRADLPARVYSVWVTPPGGSEVLLAERFAFRTGAPPIDDLGKVSLRTVRFEYDFRVNNHRPGSGVTPPPPWLSTTDFSESVRDLGTGNTGIQEVVFNVMAVRRPVDSVIGYADSSTTVTGYGDLAMTIRLNPDGFFDVRNGGGFAARVSLPYQANTTYRVRMRTDLNAKVYSVWVTPPGASEVLLAERFAFRTGAPLTDDLGKVSLRSIGFDGDIQVTGHTVRAVTSLAYEDVRDPGPSSPEALGVASSEEESLRGCAAAPGSALAAAGVLLAWLRVGRRRRQV</sequence>
<gene>
    <name evidence="5" type="ORF">OV287_33020</name>
</gene>
<keyword evidence="6" id="KW-1185">Reference proteome</keyword>
<reference evidence="5 6" key="1">
    <citation type="submission" date="2022-11" db="EMBL/GenBank/DDBJ databases">
        <title>Minimal conservation of predation-associated metabolite biosynthetic gene clusters underscores biosynthetic potential of Myxococcota including descriptions for ten novel species: Archangium lansinium sp. nov., Myxococcus landrumus sp. nov., Nannocystis bai.</title>
        <authorList>
            <person name="Ahearne A."/>
            <person name="Stevens C."/>
            <person name="Phillips K."/>
        </authorList>
    </citation>
    <scope>NUCLEOTIDE SEQUENCE [LARGE SCALE GENOMIC DNA]</scope>
    <source>
        <strain evidence="5 6">MIWBW</strain>
    </source>
</reference>
<dbReference type="InterPro" id="IPR008928">
    <property type="entry name" value="6-hairpin_glycosidase_sf"/>
</dbReference>
<dbReference type="InterPro" id="IPR052369">
    <property type="entry name" value="UG_Glycosaminoglycan_Hydrolase"/>
</dbReference>
<organism evidence="5 6">
    <name type="scientific">Archangium lansingense</name>
    <dbReference type="NCBI Taxonomy" id="2995310"/>
    <lineage>
        <taxon>Bacteria</taxon>
        <taxon>Pseudomonadati</taxon>
        <taxon>Myxococcota</taxon>
        <taxon>Myxococcia</taxon>
        <taxon>Myxococcales</taxon>
        <taxon>Cystobacterineae</taxon>
        <taxon>Archangiaceae</taxon>
        <taxon>Archangium</taxon>
    </lineage>
</organism>
<comment type="similarity">
    <text evidence="2">Belongs to the glycosyl hydrolase 88 family.</text>
</comment>
<evidence type="ECO:0000256" key="4">
    <source>
        <dbReference type="SAM" id="SignalP"/>
    </source>
</evidence>
<proteinExistence type="inferred from homology"/>
<evidence type="ECO:0000256" key="3">
    <source>
        <dbReference type="SAM" id="MobiDB-lite"/>
    </source>
</evidence>
<dbReference type="PROSITE" id="PS51257">
    <property type="entry name" value="PROKAR_LIPOPROTEIN"/>
    <property type="match status" value="1"/>
</dbReference>
<feature type="chain" id="PRO_5045800101" evidence="4">
    <location>
        <begin position="27"/>
        <end position="785"/>
    </location>
</feature>
<feature type="region of interest" description="Disordered" evidence="3">
    <location>
        <begin position="46"/>
        <end position="66"/>
    </location>
</feature>
<evidence type="ECO:0000256" key="2">
    <source>
        <dbReference type="ARBA" id="ARBA00038358"/>
    </source>
</evidence>
<protein>
    <submittedName>
        <fullName evidence="5">Glycoside hydrolase family 88 protein</fullName>
    </submittedName>
</protein>
<feature type="compositionally biased region" description="Low complexity" evidence="3">
    <location>
        <begin position="46"/>
        <end position="58"/>
    </location>
</feature>
<feature type="signal peptide" evidence="4">
    <location>
        <begin position="1"/>
        <end position="26"/>
    </location>
</feature>
<keyword evidence="4" id="KW-0732">Signal</keyword>
<dbReference type="InterPro" id="IPR012341">
    <property type="entry name" value="6hp_glycosidase-like_sf"/>
</dbReference>
<dbReference type="SUPFAM" id="SSF48208">
    <property type="entry name" value="Six-hairpin glycosidases"/>
    <property type="match status" value="1"/>
</dbReference>
<dbReference type="PANTHER" id="PTHR36845">
    <property type="entry name" value="HYDROLASE, PUTATIVE (AFU_ORTHOLOGUE AFUA_7G05090)-RELATED"/>
    <property type="match status" value="1"/>
</dbReference>
<dbReference type="GO" id="GO:0016787">
    <property type="term" value="F:hydrolase activity"/>
    <property type="evidence" value="ECO:0007669"/>
    <property type="project" value="UniProtKB-KW"/>
</dbReference>
<dbReference type="Gene3D" id="1.50.10.10">
    <property type="match status" value="1"/>
</dbReference>
<evidence type="ECO:0000256" key="1">
    <source>
        <dbReference type="ARBA" id="ARBA00022801"/>
    </source>
</evidence>
<keyword evidence="1 5" id="KW-0378">Hydrolase</keyword>
<comment type="caution">
    <text evidence="5">The sequence shown here is derived from an EMBL/GenBank/DDBJ whole genome shotgun (WGS) entry which is preliminary data.</text>
</comment>
<evidence type="ECO:0000313" key="6">
    <source>
        <dbReference type="Proteomes" id="UP001207654"/>
    </source>
</evidence>
<accession>A0ABT4AC91</accession>
<name>A0ABT4AC91_9BACT</name>
<dbReference type="Proteomes" id="UP001207654">
    <property type="component" value="Unassembled WGS sequence"/>
</dbReference>
<dbReference type="PANTHER" id="PTHR36845:SF1">
    <property type="entry name" value="HYDROLASE, PUTATIVE (AFU_ORTHOLOGUE AFUA_7G05090)-RELATED"/>
    <property type="match status" value="1"/>
</dbReference>
<evidence type="ECO:0000313" key="5">
    <source>
        <dbReference type="EMBL" id="MCY1079293.1"/>
    </source>
</evidence>
<dbReference type="EMBL" id="JAPNKA010000001">
    <property type="protein sequence ID" value="MCY1079293.1"/>
    <property type="molecule type" value="Genomic_DNA"/>
</dbReference>